<evidence type="ECO:0000256" key="12">
    <source>
        <dbReference type="SAM" id="Phobius"/>
    </source>
</evidence>
<dbReference type="RefSeq" id="WP_073278474.1">
    <property type="nucleotide sequence ID" value="NZ_FRAC01000021.1"/>
</dbReference>
<keyword evidence="5 12" id="KW-0812">Transmembrane</keyword>
<evidence type="ECO:0000256" key="6">
    <source>
        <dbReference type="ARBA" id="ARBA00022741"/>
    </source>
</evidence>
<dbReference type="Gene3D" id="3.30.450.20">
    <property type="entry name" value="PAS domain"/>
    <property type="match status" value="1"/>
</dbReference>
<dbReference type="OrthoDB" id="9809348at2"/>
<dbReference type="SMART" id="SM00387">
    <property type="entry name" value="HATPase_c"/>
    <property type="match status" value="1"/>
</dbReference>
<feature type="transmembrane region" description="Helical" evidence="12">
    <location>
        <begin position="280"/>
        <end position="303"/>
    </location>
</feature>
<evidence type="ECO:0000313" key="14">
    <source>
        <dbReference type="EMBL" id="SHL00010.1"/>
    </source>
</evidence>
<accession>A0A1M6X1Y6</accession>
<evidence type="ECO:0000256" key="3">
    <source>
        <dbReference type="ARBA" id="ARBA00022553"/>
    </source>
</evidence>
<protein>
    <submittedName>
        <fullName evidence="14">Two-component system, sensor histidine kinase YesM</fullName>
    </submittedName>
</protein>
<dbReference type="InterPro" id="IPR003594">
    <property type="entry name" value="HATPase_dom"/>
</dbReference>
<evidence type="ECO:0000256" key="11">
    <source>
        <dbReference type="ARBA" id="ARBA00023136"/>
    </source>
</evidence>
<evidence type="ECO:0000256" key="2">
    <source>
        <dbReference type="ARBA" id="ARBA00022475"/>
    </source>
</evidence>
<dbReference type="GO" id="GO:0005886">
    <property type="term" value="C:plasma membrane"/>
    <property type="evidence" value="ECO:0007669"/>
    <property type="project" value="UniProtKB-SubCell"/>
</dbReference>
<dbReference type="InterPro" id="IPR010559">
    <property type="entry name" value="Sig_transdc_His_kin_internal"/>
</dbReference>
<dbReference type="InterPro" id="IPR005467">
    <property type="entry name" value="His_kinase_dom"/>
</dbReference>
<gene>
    <name evidence="14" type="ORF">SAMN02745136_03854</name>
</gene>
<feature type="domain" description="Histidine kinase" evidence="13">
    <location>
        <begin position="351"/>
        <end position="575"/>
    </location>
</feature>
<organism evidence="14 15">
    <name type="scientific">Anaerocolumna jejuensis DSM 15929</name>
    <dbReference type="NCBI Taxonomy" id="1121322"/>
    <lineage>
        <taxon>Bacteria</taxon>
        <taxon>Bacillati</taxon>
        <taxon>Bacillota</taxon>
        <taxon>Clostridia</taxon>
        <taxon>Lachnospirales</taxon>
        <taxon>Lachnospiraceae</taxon>
        <taxon>Anaerocolumna</taxon>
    </lineage>
</organism>
<keyword evidence="3" id="KW-0597">Phosphoprotein</keyword>
<evidence type="ECO:0000256" key="1">
    <source>
        <dbReference type="ARBA" id="ARBA00004651"/>
    </source>
</evidence>
<evidence type="ECO:0000259" key="13">
    <source>
        <dbReference type="PROSITE" id="PS50109"/>
    </source>
</evidence>
<dbReference type="EMBL" id="FRAC01000021">
    <property type="protein sequence ID" value="SHL00010.1"/>
    <property type="molecule type" value="Genomic_DNA"/>
</dbReference>
<keyword evidence="15" id="KW-1185">Reference proteome</keyword>
<keyword evidence="2" id="KW-1003">Cell membrane</keyword>
<dbReference type="GO" id="GO:0000155">
    <property type="term" value="F:phosphorelay sensor kinase activity"/>
    <property type="evidence" value="ECO:0007669"/>
    <property type="project" value="InterPro"/>
</dbReference>
<name>A0A1M6X1Y6_9FIRM</name>
<keyword evidence="6" id="KW-0547">Nucleotide-binding</keyword>
<proteinExistence type="predicted"/>
<feature type="transmembrane region" description="Helical" evidence="12">
    <location>
        <begin position="7"/>
        <end position="27"/>
    </location>
</feature>
<dbReference type="PANTHER" id="PTHR34220">
    <property type="entry name" value="SENSOR HISTIDINE KINASE YPDA"/>
    <property type="match status" value="1"/>
</dbReference>
<dbReference type="AlphaFoldDB" id="A0A1M6X1Y6"/>
<keyword evidence="4" id="KW-0808">Transferase</keyword>
<dbReference type="Pfam" id="PF02518">
    <property type="entry name" value="HATPase_c"/>
    <property type="match status" value="1"/>
</dbReference>
<evidence type="ECO:0000256" key="4">
    <source>
        <dbReference type="ARBA" id="ARBA00022679"/>
    </source>
</evidence>
<evidence type="ECO:0000256" key="8">
    <source>
        <dbReference type="ARBA" id="ARBA00022840"/>
    </source>
</evidence>
<evidence type="ECO:0000313" key="15">
    <source>
        <dbReference type="Proteomes" id="UP000184386"/>
    </source>
</evidence>
<dbReference type="Pfam" id="PF06580">
    <property type="entry name" value="His_kinase"/>
    <property type="match status" value="1"/>
</dbReference>
<dbReference type="Gene3D" id="6.10.340.10">
    <property type="match status" value="1"/>
</dbReference>
<dbReference type="Proteomes" id="UP000184386">
    <property type="component" value="Unassembled WGS sequence"/>
</dbReference>
<keyword evidence="9 12" id="KW-1133">Transmembrane helix</keyword>
<keyword evidence="10" id="KW-0902">Two-component regulatory system</keyword>
<evidence type="ECO:0000256" key="5">
    <source>
        <dbReference type="ARBA" id="ARBA00022692"/>
    </source>
</evidence>
<evidence type="ECO:0000256" key="10">
    <source>
        <dbReference type="ARBA" id="ARBA00023012"/>
    </source>
</evidence>
<evidence type="ECO:0000256" key="9">
    <source>
        <dbReference type="ARBA" id="ARBA00022989"/>
    </source>
</evidence>
<dbReference type="PROSITE" id="PS50109">
    <property type="entry name" value="HIS_KIN"/>
    <property type="match status" value="1"/>
</dbReference>
<dbReference type="SUPFAM" id="SSF158472">
    <property type="entry name" value="HAMP domain-like"/>
    <property type="match status" value="1"/>
</dbReference>
<dbReference type="STRING" id="1121322.SAMN02745136_03854"/>
<keyword evidence="11 12" id="KW-0472">Membrane</keyword>
<dbReference type="PANTHER" id="PTHR34220:SF11">
    <property type="entry name" value="SENSOR PROTEIN KINASE HPTS"/>
    <property type="match status" value="1"/>
</dbReference>
<reference evidence="14 15" key="1">
    <citation type="submission" date="2016-11" db="EMBL/GenBank/DDBJ databases">
        <authorList>
            <person name="Jaros S."/>
            <person name="Januszkiewicz K."/>
            <person name="Wedrychowicz H."/>
        </authorList>
    </citation>
    <scope>NUCLEOTIDE SEQUENCE [LARGE SCALE GENOMIC DNA]</scope>
    <source>
        <strain evidence="14 15">DSM 15929</strain>
    </source>
</reference>
<dbReference type="Gene3D" id="3.30.565.10">
    <property type="entry name" value="Histidine kinase-like ATPase, C-terminal domain"/>
    <property type="match status" value="1"/>
</dbReference>
<sequence length="575" mass="65590">MSLRKRFFFIFMLLSIIPILIISIYTYDRYMSLINSQTNQVAENITENAASTANITLSNIKHIAELFNFDAGSQKSIVQELHKYTKRSEGYTTYDVFETNNNLKFICQNLIFNSSYINGIFVFTPSGEILGYGYGGNIDIRSGYSPVKDKWYKKTLALQGGMYIDGISSKDYIIHSKPSITFSSALYDVYTKEFLGVLVIDCTPEVFDLSKVNTMPDTALLSIEQGAQVLYSNIDTVPANFSYTKSLKFHRDLDLKGLSLTTVFNTEGLYREFGSTRVTLIAISLICAVIFVIISIILSSYLTKPIISLSRQMSFRGTGKPANDRHYLNRTDEIGVLYNEYHRMIEELEHYIKNELENKLITLDSQMKSLEAQINSHFLYNTLESINSIAEIEGIESISTMSLALGDMFRYSIKTTSELVTIADEIKHVKDYVSIQQIRFDNRFELRLQIAPEMYSYKILKLVLQPIVENALYHGLKYCSAGSYIEISGCLERDSILLTVRDDGTGMTEERLMELRRSLKEKAEFTELGHRNKQSIGLKNIHTRIQLYYGEGYGMHIESTENQGTSITLRVPYLN</sequence>
<dbReference type="SUPFAM" id="SSF55874">
    <property type="entry name" value="ATPase domain of HSP90 chaperone/DNA topoisomerase II/histidine kinase"/>
    <property type="match status" value="1"/>
</dbReference>
<evidence type="ECO:0000256" key="7">
    <source>
        <dbReference type="ARBA" id="ARBA00022777"/>
    </source>
</evidence>
<dbReference type="GO" id="GO:0005524">
    <property type="term" value="F:ATP binding"/>
    <property type="evidence" value="ECO:0007669"/>
    <property type="project" value="UniProtKB-KW"/>
</dbReference>
<keyword evidence="8" id="KW-0067">ATP-binding</keyword>
<comment type="subcellular location">
    <subcellularLocation>
        <location evidence="1">Cell membrane</location>
        <topology evidence="1">Multi-pass membrane protein</topology>
    </subcellularLocation>
</comment>
<keyword evidence="7 14" id="KW-0418">Kinase</keyword>
<dbReference type="InterPro" id="IPR050640">
    <property type="entry name" value="Bact_2-comp_sensor_kinase"/>
</dbReference>
<dbReference type="InterPro" id="IPR036890">
    <property type="entry name" value="HATPase_C_sf"/>
</dbReference>